<dbReference type="Proteomes" id="UP000192276">
    <property type="component" value="Unassembled WGS sequence"/>
</dbReference>
<feature type="binding site" evidence="3">
    <location>
        <position position="54"/>
    </location>
    <ligand>
        <name>Mg(2+)</name>
        <dbReference type="ChEBI" id="CHEBI:18420"/>
        <label>1</label>
    </ligand>
</feature>
<comment type="similarity">
    <text evidence="1">Belongs to the ADP-ribosylglycohydrolase family.</text>
</comment>
<sequence>MKTNPVHGALFGVAIGDALGVPAEFTSRKTLQLDPIKDFIGYKSHNQPPGTFSDDSSLTFCLAETLCIGFDLHDLANRFINWREHAYWTAGGKVFDIGLITAEAIGNLKYVPRPQLAGCYGVNSNGNGSLMRILPLLFYIKDFDIDKRYEAASDVSSITHGHLRSVISCFYYLEYALELLKGHDKQTAFVNTAKTVSDFLVIKSFEEKEINLFAPLLNENIATQHVDSIPSSGYVLSTLKAAMYCFLTTGNYADAVLMAVNLGDDTDTTAAVTGGLAGLYYGFESIPEKWVKEIKRTNDIKDLCNRLAKAKGL</sequence>
<feature type="binding site" evidence="3">
    <location>
        <position position="268"/>
    </location>
    <ligand>
        <name>Mg(2+)</name>
        <dbReference type="ChEBI" id="CHEBI:18420"/>
        <label>1</label>
    </ligand>
</feature>
<dbReference type="GO" id="GO:0016787">
    <property type="term" value="F:hydrolase activity"/>
    <property type="evidence" value="ECO:0007669"/>
    <property type="project" value="UniProtKB-KW"/>
</dbReference>
<dbReference type="PANTHER" id="PTHR16222:SF24">
    <property type="entry name" value="ADP-RIBOSYLHYDROLASE ARH3"/>
    <property type="match status" value="1"/>
</dbReference>
<comment type="cofactor">
    <cofactor evidence="3">
        <name>Mg(2+)</name>
        <dbReference type="ChEBI" id="CHEBI:18420"/>
    </cofactor>
    <text evidence="3">Binds 2 magnesium ions per subunit.</text>
</comment>
<feature type="binding site" evidence="3">
    <location>
        <position position="265"/>
    </location>
    <ligand>
        <name>Mg(2+)</name>
        <dbReference type="ChEBI" id="CHEBI:18420"/>
        <label>1</label>
    </ligand>
</feature>
<keyword evidence="2" id="KW-0378">Hydrolase</keyword>
<dbReference type="RefSeq" id="WP_081165596.1">
    <property type="nucleotide sequence ID" value="NZ_LWBP01000188.1"/>
</dbReference>
<name>A0A1V9FJ80_9BACT</name>
<dbReference type="OrthoDB" id="9798107at2"/>
<evidence type="ECO:0000313" key="4">
    <source>
        <dbReference type="EMBL" id="OQP58415.1"/>
    </source>
</evidence>
<evidence type="ECO:0000256" key="2">
    <source>
        <dbReference type="ARBA" id="ARBA00022801"/>
    </source>
</evidence>
<reference evidence="5" key="1">
    <citation type="submission" date="2016-04" db="EMBL/GenBank/DDBJ databases">
        <authorList>
            <person name="Chen L."/>
            <person name="Zhuang W."/>
            <person name="Wang G."/>
        </authorList>
    </citation>
    <scope>NUCLEOTIDE SEQUENCE [LARGE SCALE GENOMIC DNA]</scope>
    <source>
        <strain evidence="5">208</strain>
    </source>
</reference>
<keyword evidence="5" id="KW-1185">Reference proteome</keyword>
<dbReference type="InterPro" id="IPR036705">
    <property type="entry name" value="Ribosyl_crysJ1_sf"/>
</dbReference>
<accession>A0A1V9FJ80</accession>
<dbReference type="Gene3D" id="1.10.4080.10">
    <property type="entry name" value="ADP-ribosylation/Crystallin J1"/>
    <property type="match status" value="1"/>
</dbReference>
<dbReference type="PANTHER" id="PTHR16222">
    <property type="entry name" value="ADP-RIBOSYLGLYCOHYDROLASE"/>
    <property type="match status" value="1"/>
</dbReference>
<evidence type="ECO:0008006" key="6">
    <source>
        <dbReference type="Google" id="ProtNLM"/>
    </source>
</evidence>
<feature type="binding site" evidence="3">
    <location>
        <position position="53"/>
    </location>
    <ligand>
        <name>Mg(2+)</name>
        <dbReference type="ChEBI" id="CHEBI:18420"/>
        <label>1</label>
    </ligand>
</feature>
<evidence type="ECO:0000313" key="5">
    <source>
        <dbReference type="Proteomes" id="UP000192276"/>
    </source>
</evidence>
<feature type="binding site" evidence="3">
    <location>
        <position position="55"/>
    </location>
    <ligand>
        <name>Mg(2+)</name>
        <dbReference type="ChEBI" id="CHEBI:18420"/>
        <label>1</label>
    </ligand>
</feature>
<dbReference type="InterPro" id="IPR050792">
    <property type="entry name" value="ADP-ribosylglycohydrolase"/>
</dbReference>
<keyword evidence="3" id="KW-0460">Magnesium</keyword>
<dbReference type="AlphaFoldDB" id="A0A1V9FJ80"/>
<proteinExistence type="inferred from homology"/>
<keyword evidence="3" id="KW-0479">Metal-binding</keyword>
<dbReference type="GO" id="GO:0046872">
    <property type="term" value="F:metal ion binding"/>
    <property type="evidence" value="ECO:0007669"/>
    <property type="project" value="UniProtKB-KW"/>
</dbReference>
<organism evidence="4 5">
    <name type="scientific">Niastella populi</name>
    <dbReference type="NCBI Taxonomy" id="550983"/>
    <lineage>
        <taxon>Bacteria</taxon>
        <taxon>Pseudomonadati</taxon>
        <taxon>Bacteroidota</taxon>
        <taxon>Chitinophagia</taxon>
        <taxon>Chitinophagales</taxon>
        <taxon>Chitinophagaceae</taxon>
        <taxon>Niastella</taxon>
    </lineage>
</organism>
<dbReference type="SUPFAM" id="SSF101478">
    <property type="entry name" value="ADP-ribosylglycohydrolase"/>
    <property type="match status" value="1"/>
</dbReference>
<gene>
    <name evidence="4" type="ORF">A4R26_02870</name>
</gene>
<protein>
    <recommendedName>
        <fullName evidence="6">ADP-ribosylglycohydrolase</fullName>
    </recommendedName>
</protein>
<dbReference type="Pfam" id="PF03747">
    <property type="entry name" value="ADP_ribosyl_GH"/>
    <property type="match status" value="1"/>
</dbReference>
<dbReference type="STRING" id="550983.A4R26_02870"/>
<evidence type="ECO:0000256" key="1">
    <source>
        <dbReference type="ARBA" id="ARBA00010702"/>
    </source>
</evidence>
<dbReference type="InterPro" id="IPR005502">
    <property type="entry name" value="Ribosyl_crysJ1"/>
</dbReference>
<dbReference type="EMBL" id="LWBP01000188">
    <property type="protein sequence ID" value="OQP58415.1"/>
    <property type="molecule type" value="Genomic_DNA"/>
</dbReference>
<comment type="caution">
    <text evidence="4">The sequence shown here is derived from an EMBL/GenBank/DDBJ whole genome shotgun (WGS) entry which is preliminary data.</text>
</comment>
<evidence type="ECO:0000256" key="3">
    <source>
        <dbReference type="PIRSR" id="PIRSR605502-1"/>
    </source>
</evidence>
<feature type="binding site" evidence="3">
    <location>
        <position position="267"/>
    </location>
    <ligand>
        <name>Mg(2+)</name>
        <dbReference type="ChEBI" id="CHEBI:18420"/>
        <label>1</label>
    </ligand>
</feature>